<reference evidence="1 2" key="2">
    <citation type="journal article" date="2022" name="Mol. Ecol. Resour.">
        <title>The genomes of chicory, endive, great burdock and yacon provide insights into Asteraceae paleo-polyploidization history and plant inulin production.</title>
        <authorList>
            <person name="Fan W."/>
            <person name="Wang S."/>
            <person name="Wang H."/>
            <person name="Wang A."/>
            <person name="Jiang F."/>
            <person name="Liu H."/>
            <person name="Zhao H."/>
            <person name="Xu D."/>
            <person name="Zhang Y."/>
        </authorList>
    </citation>
    <scope>NUCLEOTIDE SEQUENCE [LARGE SCALE GENOMIC DNA]</scope>
    <source>
        <strain evidence="2">cv. Yunnan</strain>
        <tissue evidence="1">Leaves</tissue>
    </source>
</reference>
<reference evidence="2" key="1">
    <citation type="journal article" date="2022" name="Mol. Ecol. Resour.">
        <title>The genomes of chicory, endive, great burdock and yacon provide insights into Asteraceae palaeo-polyploidization history and plant inulin production.</title>
        <authorList>
            <person name="Fan W."/>
            <person name="Wang S."/>
            <person name="Wang H."/>
            <person name="Wang A."/>
            <person name="Jiang F."/>
            <person name="Liu H."/>
            <person name="Zhao H."/>
            <person name="Xu D."/>
            <person name="Zhang Y."/>
        </authorList>
    </citation>
    <scope>NUCLEOTIDE SEQUENCE [LARGE SCALE GENOMIC DNA]</scope>
    <source>
        <strain evidence="2">cv. Yunnan</strain>
    </source>
</reference>
<comment type="caution">
    <text evidence="1">The sequence shown here is derived from an EMBL/GenBank/DDBJ whole genome shotgun (WGS) entry which is preliminary data.</text>
</comment>
<sequence length="103" mass="12176">MRRSLSHFTYPDLGFFQRRGIGTIARRVYICILWGSYKGAPSVKIWLRLHKDGYWHPPVIGDEQEGVPMWNPARFKLPSNELLLFFKIGQEVQKWSWVNEEVV</sequence>
<protein>
    <submittedName>
        <fullName evidence="1">Uncharacterized protein</fullName>
    </submittedName>
</protein>
<keyword evidence="2" id="KW-1185">Reference proteome</keyword>
<dbReference type="Proteomes" id="UP001056120">
    <property type="component" value="Linkage Group LG18"/>
</dbReference>
<evidence type="ECO:0000313" key="2">
    <source>
        <dbReference type="Proteomes" id="UP001056120"/>
    </source>
</evidence>
<dbReference type="EMBL" id="CM042035">
    <property type="protein sequence ID" value="KAI3754557.1"/>
    <property type="molecule type" value="Genomic_DNA"/>
</dbReference>
<proteinExistence type="predicted"/>
<name>A0ACB9E7Y6_9ASTR</name>
<organism evidence="1 2">
    <name type="scientific">Smallanthus sonchifolius</name>
    <dbReference type="NCBI Taxonomy" id="185202"/>
    <lineage>
        <taxon>Eukaryota</taxon>
        <taxon>Viridiplantae</taxon>
        <taxon>Streptophyta</taxon>
        <taxon>Embryophyta</taxon>
        <taxon>Tracheophyta</taxon>
        <taxon>Spermatophyta</taxon>
        <taxon>Magnoliopsida</taxon>
        <taxon>eudicotyledons</taxon>
        <taxon>Gunneridae</taxon>
        <taxon>Pentapetalae</taxon>
        <taxon>asterids</taxon>
        <taxon>campanulids</taxon>
        <taxon>Asterales</taxon>
        <taxon>Asteraceae</taxon>
        <taxon>Asteroideae</taxon>
        <taxon>Heliantheae alliance</taxon>
        <taxon>Millerieae</taxon>
        <taxon>Smallanthus</taxon>
    </lineage>
</organism>
<gene>
    <name evidence="1" type="ORF">L1987_54343</name>
</gene>
<accession>A0ACB9E7Y6</accession>
<evidence type="ECO:0000313" key="1">
    <source>
        <dbReference type="EMBL" id="KAI3754557.1"/>
    </source>
</evidence>